<dbReference type="Proteomes" id="UP000091956">
    <property type="component" value="Unassembled WGS sequence"/>
</dbReference>
<feature type="compositionally biased region" description="Basic residues" evidence="10">
    <location>
        <begin position="214"/>
        <end position="224"/>
    </location>
</feature>
<protein>
    <submittedName>
        <fullName evidence="11">60S ribosomal subunit assembly/export protein</fullName>
    </submittedName>
</protein>
<evidence type="ECO:0000256" key="9">
    <source>
        <dbReference type="ARBA" id="ARBA00023242"/>
    </source>
</evidence>
<feature type="compositionally biased region" description="Polar residues" evidence="10">
    <location>
        <begin position="49"/>
        <end position="69"/>
    </location>
</feature>
<reference evidence="12" key="2">
    <citation type="journal article" date="2018" name="Nat. Commun.">
        <title>Extreme sensitivity to ultraviolet light in the fungal pathogen causing white-nose syndrome of bats.</title>
        <authorList>
            <person name="Palmer J.M."/>
            <person name="Drees K.P."/>
            <person name="Foster J.T."/>
            <person name="Lindner D.L."/>
        </authorList>
    </citation>
    <scope>NUCLEOTIDE SEQUENCE [LARGE SCALE GENOMIC DNA]</scope>
    <source>
        <strain evidence="12">UAMH 10579</strain>
    </source>
</reference>
<feature type="compositionally biased region" description="Basic and acidic residues" evidence="10">
    <location>
        <begin position="162"/>
        <end position="185"/>
    </location>
</feature>
<feature type="region of interest" description="Disordered" evidence="10">
    <location>
        <begin position="162"/>
        <end position="224"/>
    </location>
</feature>
<evidence type="ECO:0000256" key="7">
    <source>
        <dbReference type="ARBA" id="ARBA00022816"/>
    </source>
</evidence>
<comment type="subcellular location">
    <subcellularLocation>
        <location evidence="2">Nucleus</location>
        <location evidence="2">Nucleolus</location>
    </subcellularLocation>
</comment>
<dbReference type="AlphaFoldDB" id="A0A1B8GTI8"/>
<evidence type="ECO:0000256" key="1">
    <source>
        <dbReference type="ARBA" id="ARBA00001977"/>
    </source>
</evidence>
<dbReference type="GO" id="GO:0008298">
    <property type="term" value="P:intracellular mRNA localization"/>
    <property type="evidence" value="ECO:0007669"/>
    <property type="project" value="TreeGrafter"/>
</dbReference>
<proteinExistence type="inferred from homology"/>
<dbReference type="GO" id="GO:0003729">
    <property type="term" value="F:mRNA binding"/>
    <property type="evidence" value="ECO:0007669"/>
    <property type="project" value="InterPro"/>
</dbReference>
<comment type="subunit">
    <text evidence="4">Component of the 66S pre-ribosomal particle.</text>
</comment>
<organism evidence="11 12">
    <name type="scientific">Pseudogymnoascus verrucosus</name>
    <dbReference type="NCBI Taxonomy" id="342668"/>
    <lineage>
        <taxon>Eukaryota</taxon>
        <taxon>Fungi</taxon>
        <taxon>Dikarya</taxon>
        <taxon>Ascomycota</taxon>
        <taxon>Pezizomycotina</taxon>
        <taxon>Leotiomycetes</taxon>
        <taxon>Thelebolales</taxon>
        <taxon>Thelebolaceae</taxon>
        <taxon>Pseudogymnoascus</taxon>
    </lineage>
</organism>
<evidence type="ECO:0000256" key="6">
    <source>
        <dbReference type="ARBA" id="ARBA00022517"/>
    </source>
</evidence>
<comment type="function">
    <text evidence="1">Required for efficient assembly and nuclear export of the 60S ribosomal subunit.</text>
</comment>
<dbReference type="GO" id="GO:0030687">
    <property type="term" value="C:preribosome, large subunit precursor"/>
    <property type="evidence" value="ECO:0007669"/>
    <property type="project" value="TreeGrafter"/>
</dbReference>
<comment type="similarity">
    <text evidence="3">Belongs to the LOC1 family.</text>
</comment>
<evidence type="ECO:0000256" key="2">
    <source>
        <dbReference type="ARBA" id="ARBA00004604"/>
    </source>
</evidence>
<dbReference type="PANTHER" id="PTHR28028">
    <property type="entry name" value="60S RIBOSOMAL SUBUNIT ASSEMBLY/EXPORT PROTEIN LOC1"/>
    <property type="match status" value="1"/>
</dbReference>
<sequence>MQPKIISVYRLSWSSKHKIPHSSSTNCRTTFVMAPSKTSTVKNKHASKRSANGSGISNSKYSTRPQNDGVSKKKKEAPKTAKGTGKPRFKKRRVYTEKELNIPALNMITPVGVEKPKTGKKGKVFIDDRESMLTILAMVHADKDGQIESKMMKARQMEEIREARKAEQEKRIEIRKAKLDETKDGMRKKRKREKAGGDAMEGVETKERLGTKPLKVKKKSVSFA</sequence>
<evidence type="ECO:0000256" key="5">
    <source>
        <dbReference type="ARBA" id="ARBA00022448"/>
    </source>
</evidence>
<dbReference type="InterPro" id="IPR037650">
    <property type="entry name" value="Loc1"/>
</dbReference>
<keyword evidence="12" id="KW-1185">Reference proteome</keyword>
<gene>
    <name evidence="11" type="primary">LOC1</name>
    <name evidence="11" type="ORF">VE01_02295</name>
</gene>
<dbReference type="GO" id="GO:0005730">
    <property type="term" value="C:nucleolus"/>
    <property type="evidence" value="ECO:0007669"/>
    <property type="project" value="UniProtKB-SubCell"/>
</dbReference>
<dbReference type="GO" id="GO:0051028">
    <property type="term" value="P:mRNA transport"/>
    <property type="evidence" value="ECO:0007669"/>
    <property type="project" value="UniProtKB-KW"/>
</dbReference>
<keyword evidence="8" id="KW-0175">Coiled coil</keyword>
<name>A0A1B8GTI8_9PEZI</name>
<dbReference type="GeneID" id="28835681"/>
<evidence type="ECO:0000256" key="10">
    <source>
        <dbReference type="SAM" id="MobiDB-lite"/>
    </source>
</evidence>
<accession>A0A1B8GTI8</accession>
<evidence type="ECO:0000313" key="12">
    <source>
        <dbReference type="Proteomes" id="UP000091956"/>
    </source>
</evidence>
<evidence type="ECO:0000313" key="11">
    <source>
        <dbReference type="EMBL" id="OBT99120.2"/>
    </source>
</evidence>
<dbReference type="EMBL" id="KV460214">
    <property type="protein sequence ID" value="OBT99120.2"/>
    <property type="molecule type" value="Genomic_DNA"/>
</dbReference>
<keyword evidence="5" id="KW-0813">Transport</keyword>
<evidence type="ECO:0000256" key="3">
    <source>
        <dbReference type="ARBA" id="ARBA00008132"/>
    </source>
</evidence>
<keyword evidence="9" id="KW-0539">Nucleus</keyword>
<dbReference type="GO" id="GO:0042273">
    <property type="term" value="P:ribosomal large subunit biogenesis"/>
    <property type="evidence" value="ECO:0007669"/>
    <property type="project" value="InterPro"/>
</dbReference>
<dbReference type="STRING" id="342668.A0A1B8GTI8"/>
<evidence type="ECO:0000256" key="8">
    <source>
        <dbReference type="ARBA" id="ARBA00023054"/>
    </source>
</evidence>
<dbReference type="RefSeq" id="XP_018132853.2">
    <property type="nucleotide sequence ID" value="XM_018271805.2"/>
</dbReference>
<feature type="region of interest" description="Disordered" evidence="10">
    <location>
        <begin position="35"/>
        <end position="92"/>
    </location>
</feature>
<evidence type="ECO:0000256" key="4">
    <source>
        <dbReference type="ARBA" id="ARBA00011339"/>
    </source>
</evidence>
<dbReference type="PANTHER" id="PTHR28028:SF1">
    <property type="entry name" value="60S RIBOSOMAL SUBUNIT ASSEMBLY_EXPORT PROTEIN LOC1"/>
    <property type="match status" value="1"/>
</dbReference>
<keyword evidence="7" id="KW-0509">mRNA transport</keyword>
<keyword evidence="6" id="KW-0690">Ribosome biogenesis</keyword>
<reference evidence="11 12" key="1">
    <citation type="submission" date="2016-03" db="EMBL/GenBank/DDBJ databases">
        <title>Comparative genomics of Pseudogymnoascus destructans, the fungus causing white-nose syndrome of bats.</title>
        <authorList>
            <person name="Palmer J.M."/>
            <person name="Drees K.P."/>
            <person name="Foster J.T."/>
            <person name="Lindner D.L."/>
        </authorList>
    </citation>
    <scope>NUCLEOTIDE SEQUENCE [LARGE SCALE GENOMIC DNA]</scope>
    <source>
        <strain evidence="11 12">UAMH 10579</strain>
    </source>
</reference>